<feature type="transmembrane region" description="Helical" evidence="2">
    <location>
        <begin position="366"/>
        <end position="383"/>
    </location>
</feature>
<accession>A0ABS1B7X5</accession>
<feature type="transmembrane region" description="Helical" evidence="2">
    <location>
        <begin position="272"/>
        <end position="290"/>
    </location>
</feature>
<feature type="transmembrane region" description="Helical" evidence="2">
    <location>
        <begin position="66"/>
        <end position="84"/>
    </location>
</feature>
<feature type="transmembrane region" description="Helical" evidence="2">
    <location>
        <begin position="124"/>
        <end position="142"/>
    </location>
</feature>
<feature type="transmembrane region" description="Helical" evidence="2">
    <location>
        <begin position="480"/>
        <end position="507"/>
    </location>
</feature>
<comment type="caution">
    <text evidence="3">The sequence shown here is derived from an EMBL/GenBank/DDBJ whole genome shotgun (WGS) entry which is preliminary data.</text>
</comment>
<feature type="transmembrane region" description="Helical" evidence="2">
    <location>
        <begin position="302"/>
        <end position="319"/>
    </location>
</feature>
<sequence length="710" mass="73411">MPLAVIAALAAALGVLVIPGLPLVVALRPRPLTGAALLAPASLVVVAVAAEGSHAVGAAWSLETPVIVGVIAGALVLATGRIAARAGRTTSRGVSPRGADDGDGPSAPSTPPAPTDGSPRARTLAGLLGLMIGGAVIVVRALHGMGGIDAISQTYDNIFHLGGVRAILDAHDASAAVVSTLNLPEGRSGFYPAGWHQLASLVVMASGQSLPLASNALMLLVGAVVLPLGIVALVAGCTRVGPAGLCAAGALTGASFAFPLALMTWGLLLPNFLSTAMLPTVVLVAAQALGLAPRVREHLRPLQLVIAAPVAACAVLWAHPQGLHASLVLVAPMALWAAVGGILAWTRGRRSRNSVDGRGPRRRFPLFACGAALVLLALIPFAWTELRPSRRASAWPAHMHIAEALRAGLGMSGAHVPPGVIPALLVGLAMLVVLVFSRSRWMLPPLLVNTFLFVAAAAFGDRDLRYLLTGPWYIDSYRPAALIPVLAIPVLAVAVDVLARAAGALTARRRAPAGRRVRAGSAAHRGHTAGSPASALVVAVCVLGLLAPAVRSPAAQHEDDLMDRYWQHPHVVSPDELAVFAQVDALVPPHATIIADPWDGGSLLWALEDRRVLAPTPASALSEDDRLLLRGLGRIDSDPAVCDAAARQDARYVFTSTEGALWRKRSPNRGPEDAARNGSAIELHRVGKAALWELRPCRGSDGRMELTGDG</sequence>
<dbReference type="Pfam" id="PF20176">
    <property type="entry name" value="DUF6541"/>
    <property type="match status" value="1"/>
</dbReference>
<feature type="transmembrane region" description="Helical" evidence="2">
    <location>
        <begin position="325"/>
        <end position="345"/>
    </location>
</feature>
<feature type="transmembrane region" description="Helical" evidence="2">
    <location>
        <begin position="243"/>
        <end position="266"/>
    </location>
</feature>
<evidence type="ECO:0000313" key="3">
    <source>
        <dbReference type="EMBL" id="MBK0330753.1"/>
    </source>
</evidence>
<dbReference type="EMBL" id="JAEDAJ010000002">
    <property type="protein sequence ID" value="MBK0330753.1"/>
    <property type="molecule type" value="Genomic_DNA"/>
</dbReference>
<feature type="transmembrane region" description="Helical" evidence="2">
    <location>
        <begin position="443"/>
        <end position="460"/>
    </location>
</feature>
<organism evidence="3 4">
    <name type="scientific">Brachybacterium halotolerans</name>
    <dbReference type="NCBI Taxonomy" id="2795215"/>
    <lineage>
        <taxon>Bacteria</taxon>
        <taxon>Bacillati</taxon>
        <taxon>Actinomycetota</taxon>
        <taxon>Actinomycetes</taxon>
        <taxon>Micrococcales</taxon>
        <taxon>Dermabacteraceae</taxon>
        <taxon>Brachybacterium</taxon>
    </lineage>
</organism>
<feature type="region of interest" description="Disordered" evidence="1">
    <location>
        <begin position="88"/>
        <end position="119"/>
    </location>
</feature>
<evidence type="ECO:0000256" key="1">
    <source>
        <dbReference type="SAM" id="MobiDB-lite"/>
    </source>
</evidence>
<keyword evidence="2" id="KW-1133">Transmembrane helix</keyword>
<name>A0ABS1B7X5_9MICO</name>
<dbReference type="Proteomes" id="UP000612352">
    <property type="component" value="Unassembled WGS sequence"/>
</dbReference>
<dbReference type="RefSeq" id="WP_200501409.1">
    <property type="nucleotide sequence ID" value="NZ_JAEDAJ010000002.1"/>
</dbReference>
<keyword evidence="4" id="KW-1185">Reference proteome</keyword>
<dbReference type="InterPro" id="IPR046671">
    <property type="entry name" value="DUF6541"/>
</dbReference>
<feature type="transmembrane region" description="Helical" evidence="2">
    <location>
        <begin position="216"/>
        <end position="236"/>
    </location>
</feature>
<feature type="transmembrane region" description="Helical" evidence="2">
    <location>
        <begin position="6"/>
        <end position="25"/>
    </location>
</feature>
<protein>
    <submittedName>
        <fullName evidence="3">Uncharacterized protein</fullName>
    </submittedName>
</protein>
<proteinExistence type="predicted"/>
<gene>
    <name evidence="3" type="ORF">I8D64_04990</name>
</gene>
<reference evidence="3 4" key="1">
    <citation type="submission" date="2020-12" db="EMBL/GenBank/DDBJ databases">
        <title>Brachybacterium sp. MASK1Z-5, whole genome shotgun sequence.</title>
        <authorList>
            <person name="Tuo L."/>
        </authorList>
    </citation>
    <scope>NUCLEOTIDE SEQUENCE [LARGE SCALE GENOMIC DNA]</scope>
    <source>
        <strain evidence="3 4">MASK1Z-5</strain>
    </source>
</reference>
<feature type="transmembrane region" description="Helical" evidence="2">
    <location>
        <begin position="37"/>
        <end position="60"/>
    </location>
</feature>
<feature type="transmembrane region" description="Helical" evidence="2">
    <location>
        <begin position="419"/>
        <end position="436"/>
    </location>
</feature>
<keyword evidence="2" id="KW-0472">Membrane</keyword>
<evidence type="ECO:0000256" key="2">
    <source>
        <dbReference type="SAM" id="Phobius"/>
    </source>
</evidence>
<evidence type="ECO:0000313" key="4">
    <source>
        <dbReference type="Proteomes" id="UP000612352"/>
    </source>
</evidence>
<keyword evidence="2" id="KW-0812">Transmembrane</keyword>